<dbReference type="RefSeq" id="WP_218476635.1">
    <property type="nucleotide sequence ID" value="NZ_BAABJN010000018.1"/>
</dbReference>
<protein>
    <submittedName>
        <fullName evidence="1">Uncharacterized protein</fullName>
    </submittedName>
</protein>
<keyword evidence="2" id="KW-1185">Reference proteome</keyword>
<reference evidence="1 2" key="1">
    <citation type="submission" date="2021-07" db="EMBL/GenBank/DDBJ databases">
        <title>Whole Genome Sequence of Nocardia Iowensis.</title>
        <authorList>
            <person name="Lamm A."/>
            <person name="Collins-Fairclough A.M."/>
            <person name="Bunk B."/>
            <person name="Sproer C."/>
        </authorList>
    </citation>
    <scope>NUCLEOTIDE SEQUENCE [LARGE SCALE GENOMIC DNA]</scope>
    <source>
        <strain evidence="1 2">NRRL 5646</strain>
    </source>
</reference>
<name>A0ABX8RX97_NOCIO</name>
<organism evidence="1 2">
    <name type="scientific">Nocardia iowensis</name>
    <dbReference type="NCBI Taxonomy" id="204891"/>
    <lineage>
        <taxon>Bacteria</taxon>
        <taxon>Bacillati</taxon>
        <taxon>Actinomycetota</taxon>
        <taxon>Actinomycetes</taxon>
        <taxon>Mycobacteriales</taxon>
        <taxon>Nocardiaceae</taxon>
        <taxon>Nocardia</taxon>
    </lineage>
</organism>
<dbReference type="Proteomes" id="UP000694257">
    <property type="component" value="Chromosome"/>
</dbReference>
<accession>A0ABX8RX97</accession>
<gene>
    <name evidence="1" type="ORF">KV110_14630</name>
</gene>
<proteinExistence type="predicted"/>
<evidence type="ECO:0000313" key="2">
    <source>
        <dbReference type="Proteomes" id="UP000694257"/>
    </source>
</evidence>
<dbReference type="EMBL" id="CP078145">
    <property type="protein sequence ID" value="QXN94183.1"/>
    <property type="molecule type" value="Genomic_DNA"/>
</dbReference>
<sequence>MSDTPELTREQREEFWRRRGWRPDLPEEQRLAIEREWDDEAIELAEFHGF</sequence>
<evidence type="ECO:0000313" key="1">
    <source>
        <dbReference type="EMBL" id="QXN94183.1"/>
    </source>
</evidence>